<evidence type="ECO:0000256" key="3">
    <source>
        <dbReference type="ARBA" id="ARBA00023163"/>
    </source>
</evidence>
<accession>A0ABT8W652</accession>
<dbReference type="InterPro" id="IPR018060">
    <property type="entry name" value="HTH_AraC"/>
</dbReference>
<sequence>MENKPQMDYQTFQPHPDLSAFVKFYWTLEVPFDPNNQKQKIIPDGCIEMTFNFKDKIKRYTSQKDYIIHPNAMIMGQRTKSYFIEPMGDVDSFAICFYPYGFSNFVSTPLENLVDVETPIESLFGEIPAKELEQKIIQASNTKERIEIIEAFLLDKLNQNRTIENLVKTTVDSLQAANGSNSINKILKDDLSKRRQLERNFKKQIGISPKQLGKVLRLQTALKMILNDKESLTNIAYESEYFDQAHFIKDFKEFIGTTPKEFLGNENMALSTLFYK</sequence>
<dbReference type="PANTHER" id="PTHR46796">
    <property type="entry name" value="HTH-TYPE TRANSCRIPTIONAL ACTIVATOR RHAS-RELATED"/>
    <property type="match status" value="1"/>
</dbReference>
<protein>
    <submittedName>
        <fullName evidence="5">Helix-turn-helix transcriptional regulator</fullName>
    </submittedName>
</protein>
<reference evidence="5" key="1">
    <citation type="submission" date="2023-07" db="EMBL/GenBank/DDBJ databases">
        <title>Two novel species in the genus Flavivirga.</title>
        <authorList>
            <person name="Kwon K."/>
        </authorList>
    </citation>
    <scope>NUCLEOTIDE SEQUENCE</scope>
    <source>
        <strain evidence="5">KCTC 52353</strain>
    </source>
</reference>
<dbReference type="EMBL" id="JAUOEK010000041">
    <property type="protein sequence ID" value="MDO5968599.1"/>
    <property type="molecule type" value="Genomic_DNA"/>
</dbReference>
<evidence type="ECO:0000256" key="2">
    <source>
        <dbReference type="ARBA" id="ARBA00023125"/>
    </source>
</evidence>
<gene>
    <name evidence="5" type="ORF">Q4Q35_02155</name>
</gene>
<evidence type="ECO:0000259" key="4">
    <source>
        <dbReference type="PROSITE" id="PS01124"/>
    </source>
</evidence>
<dbReference type="RefSeq" id="WP_303276275.1">
    <property type="nucleotide sequence ID" value="NZ_JAUOEK010000041.1"/>
</dbReference>
<evidence type="ECO:0000313" key="6">
    <source>
        <dbReference type="Proteomes" id="UP001176883"/>
    </source>
</evidence>
<keyword evidence="6" id="KW-1185">Reference proteome</keyword>
<dbReference type="Pfam" id="PF20240">
    <property type="entry name" value="DUF6597"/>
    <property type="match status" value="1"/>
</dbReference>
<dbReference type="InterPro" id="IPR050204">
    <property type="entry name" value="AraC_XylS_family_regulators"/>
</dbReference>
<feature type="domain" description="HTH araC/xylS-type" evidence="4">
    <location>
        <begin position="164"/>
        <end position="265"/>
    </location>
</feature>
<evidence type="ECO:0000313" key="5">
    <source>
        <dbReference type="EMBL" id="MDO5968599.1"/>
    </source>
</evidence>
<keyword evidence="1" id="KW-0805">Transcription regulation</keyword>
<proteinExistence type="predicted"/>
<dbReference type="Proteomes" id="UP001176883">
    <property type="component" value="Unassembled WGS sequence"/>
</dbReference>
<dbReference type="InterPro" id="IPR046532">
    <property type="entry name" value="DUF6597"/>
</dbReference>
<keyword evidence="3" id="KW-0804">Transcription</keyword>
<dbReference type="Gene3D" id="1.10.10.60">
    <property type="entry name" value="Homeodomain-like"/>
    <property type="match status" value="1"/>
</dbReference>
<dbReference type="PROSITE" id="PS01124">
    <property type="entry name" value="HTH_ARAC_FAMILY_2"/>
    <property type="match status" value="1"/>
</dbReference>
<dbReference type="SMART" id="SM00342">
    <property type="entry name" value="HTH_ARAC"/>
    <property type="match status" value="1"/>
</dbReference>
<evidence type="ECO:0000256" key="1">
    <source>
        <dbReference type="ARBA" id="ARBA00023015"/>
    </source>
</evidence>
<dbReference type="InterPro" id="IPR009057">
    <property type="entry name" value="Homeodomain-like_sf"/>
</dbReference>
<dbReference type="SUPFAM" id="SSF46689">
    <property type="entry name" value="Homeodomain-like"/>
    <property type="match status" value="1"/>
</dbReference>
<dbReference type="PANTHER" id="PTHR46796:SF13">
    <property type="entry name" value="HTH-TYPE TRANSCRIPTIONAL ACTIVATOR RHAS"/>
    <property type="match status" value="1"/>
</dbReference>
<organism evidence="5 6">
    <name type="scientific">Flavivirga aquimarina</name>
    <dbReference type="NCBI Taxonomy" id="2027862"/>
    <lineage>
        <taxon>Bacteria</taxon>
        <taxon>Pseudomonadati</taxon>
        <taxon>Bacteroidota</taxon>
        <taxon>Flavobacteriia</taxon>
        <taxon>Flavobacteriales</taxon>
        <taxon>Flavobacteriaceae</taxon>
        <taxon>Flavivirga</taxon>
    </lineage>
</organism>
<name>A0ABT8W652_9FLAO</name>
<keyword evidence="2" id="KW-0238">DNA-binding</keyword>
<dbReference type="Pfam" id="PF12833">
    <property type="entry name" value="HTH_18"/>
    <property type="match status" value="1"/>
</dbReference>
<comment type="caution">
    <text evidence="5">The sequence shown here is derived from an EMBL/GenBank/DDBJ whole genome shotgun (WGS) entry which is preliminary data.</text>
</comment>